<protein>
    <submittedName>
        <fullName evidence="3">Exonuclease</fullName>
    </submittedName>
</protein>
<evidence type="ECO:0000259" key="1">
    <source>
        <dbReference type="Pfam" id="PF16473"/>
    </source>
</evidence>
<organism evidence="3">
    <name type="scientific">uncultured Caudovirales phage</name>
    <dbReference type="NCBI Taxonomy" id="2100421"/>
    <lineage>
        <taxon>Viruses</taxon>
        <taxon>Duplodnaviria</taxon>
        <taxon>Heunggongvirae</taxon>
        <taxon>Uroviricota</taxon>
        <taxon>Caudoviricetes</taxon>
        <taxon>Peduoviridae</taxon>
        <taxon>Maltschvirus</taxon>
        <taxon>Maltschvirus maltsch</taxon>
    </lineage>
</organism>
<evidence type="ECO:0000313" key="4">
    <source>
        <dbReference type="EMBL" id="CAB5219586.1"/>
    </source>
</evidence>
<accession>A0A6J5KNX9</accession>
<keyword evidence="3" id="KW-0378">Hydrolase</keyword>
<keyword evidence="3" id="KW-0540">Nuclease</keyword>
<feature type="domain" description="3'-5' exoribonuclease Rv2179c-like" evidence="1">
    <location>
        <begin position="3"/>
        <end position="168"/>
    </location>
</feature>
<dbReference type="GO" id="GO:0004527">
    <property type="term" value="F:exonuclease activity"/>
    <property type="evidence" value="ECO:0007669"/>
    <property type="project" value="UniProtKB-KW"/>
</dbReference>
<dbReference type="EMBL" id="LR796176">
    <property type="protein sequence ID" value="CAB4123988.1"/>
    <property type="molecule type" value="Genomic_DNA"/>
</dbReference>
<sequence>MANNVMVDLETMGTSNDAAIVSIGAVAFTDDGEMLGTYYMPVDLESSMENGGLVDASTILWWMKQSDVARGEFTAKPTVSIVDALLSFEEFWDDMAGENGVLWGNGATFDNVILGSAYSRIGLKTPWKFRNSLCYRTMKNQYPNILPDETDGIHHNALHDAEFQTLHLIKILKHIKEVKL</sequence>
<dbReference type="InterPro" id="IPR033390">
    <property type="entry name" value="Rv2179c-like"/>
</dbReference>
<proteinExistence type="predicted"/>
<dbReference type="GO" id="GO:0003676">
    <property type="term" value="F:nucleic acid binding"/>
    <property type="evidence" value="ECO:0007669"/>
    <property type="project" value="InterPro"/>
</dbReference>
<dbReference type="InterPro" id="IPR036397">
    <property type="entry name" value="RNaseH_sf"/>
</dbReference>
<reference evidence="3" key="1">
    <citation type="submission" date="2020-04" db="EMBL/GenBank/DDBJ databases">
        <authorList>
            <person name="Chiriac C."/>
            <person name="Salcher M."/>
            <person name="Ghai R."/>
            <person name="Kavagutti S V."/>
        </authorList>
    </citation>
    <scope>NUCLEOTIDE SEQUENCE</scope>
</reference>
<dbReference type="Gene3D" id="3.30.420.10">
    <property type="entry name" value="Ribonuclease H-like superfamily/Ribonuclease H"/>
    <property type="match status" value="1"/>
</dbReference>
<dbReference type="EMBL" id="LR798268">
    <property type="protein sequence ID" value="CAB5219586.1"/>
    <property type="molecule type" value="Genomic_DNA"/>
</dbReference>
<keyword evidence="3" id="KW-0269">Exonuclease</keyword>
<dbReference type="Pfam" id="PF16473">
    <property type="entry name" value="Rv2179c-like"/>
    <property type="match status" value="1"/>
</dbReference>
<gene>
    <name evidence="4" type="ORF">UFOVP220_104</name>
    <name evidence="2" type="ORF">UFOVP26_122</name>
    <name evidence="3" type="ORF">UFOVP44_113</name>
</gene>
<evidence type="ECO:0000313" key="3">
    <source>
        <dbReference type="EMBL" id="CAB4123988.1"/>
    </source>
</evidence>
<evidence type="ECO:0000313" key="2">
    <source>
        <dbReference type="EMBL" id="CAB4122201.1"/>
    </source>
</evidence>
<dbReference type="EMBL" id="LR796152">
    <property type="protein sequence ID" value="CAB4122201.1"/>
    <property type="molecule type" value="Genomic_DNA"/>
</dbReference>
<dbReference type="InterPro" id="IPR012337">
    <property type="entry name" value="RNaseH-like_sf"/>
</dbReference>
<dbReference type="SUPFAM" id="SSF53098">
    <property type="entry name" value="Ribonuclease H-like"/>
    <property type="match status" value="1"/>
</dbReference>
<name>A0A6J5KNX9_9CAUD</name>